<feature type="binding site" evidence="18">
    <location>
        <position position="229"/>
    </location>
    <ligand>
        <name>UDP-N-acetyl-alpha-D-galactosamine</name>
        <dbReference type="ChEBI" id="CHEBI:67138"/>
    </ligand>
</feature>
<evidence type="ECO:0000256" key="13">
    <source>
        <dbReference type="ARBA" id="ARBA00038937"/>
    </source>
</evidence>
<evidence type="ECO:0000256" key="19">
    <source>
        <dbReference type="PIRSR" id="PIRSR605076-3"/>
    </source>
</evidence>
<feature type="binding site" evidence="18">
    <location>
        <position position="349"/>
    </location>
    <ligand>
        <name>an alpha-L-fucosyl-(1-&gt;2)-beta-D-galactosyl derivative</name>
        <dbReference type="ChEBI" id="CHEBI:140327"/>
    </ligand>
</feature>
<dbReference type="Gene3D" id="3.90.550.10">
    <property type="entry name" value="Spore Coat Polysaccharide Biosynthesis Protein SpsA, Chain A"/>
    <property type="match status" value="1"/>
</dbReference>
<evidence type="ECO:0000256" key="5">
    <source>
        <dbReference type="ARBA" id="ARBA00022679"/>
    </source>
</evidence>
<evidence type="ECO:0000256" key="14">
    <source>
        <dbReference type="ARBA" id="ARBA00040779"/>
    </source>
</evidence>
<keyword evidence="9 21" id="KW-1133">Transmembrane helix</keyword>
<protein>
    <recommendedName>
        <fullName evidence="14">N-acetyllactosaminide alpha-1,3-galactosyltransferase</fullName>
        <ecNumber evidence="13">2.4.1.87</ecNumber>
    </recommendedName>
    <alternativeName>
        <fullName evidence="15">UDP-galactose:beta-D-galactosyl-1,4-N-acetyl-D-glucosaminide alpha-1,3-galactosyltransferase</fullName>
    </alternativeName>
</protein>
<keyword evidence="10" id="KW-0333">Golgi apparatus</keyword>
<keyword evidence="7 19" id="KW-0479">Metal-binding</keyword>
<comment type="pathway">
    <text evidence="2">Protein modification; protein glycosylation.</text>
</comment>
<evidence type="ECO:0000256" key="8">
    <source>
        <dbReference type="ARBA" id="ARBA00022968"/>
    </source>
</evidence>
<dbReference type="AlphaFoldDB" id="A0A8C7E5V9"/>
<evidence type="ECO:0000256" key="10">
    <source>
        <dbReference type="ARBA" id="ARBA00023034"/>
    </source>
</evidence>
<keyword evidence="5" id="KW-0808">Transferase</keyword>
<dbReference type="OrthoDB" id="10013941at2759"/>
<evidence type="ECO:0000256" key="20">
    <source>
        <dbReference type="SAM" id="MobiDB-lite"/>
    </source>
</evidence>
<keyword evidence="12 19" id="KW-0464">Manganese</keyword>
<evidence type="ECO:0000256" key="12">
    <source>
        <dbReference type="ARBA" id="ARBA00023211"/>
    </source>
</evidence>
<dbReference type="PANTHER" id="PTHR10462">
    <property type="entry name" value="GLYCOSYLTRANSFERASE-RELATED"/>
    <property type="match status" value="1"/>
</dbReference>
<evidence type="ECO:0000256" key="1">
    <source>
        <dbReference type="ARBA" id="ARBA00004447"/>
    </source>
</evidence>
<sequence>MIGRRESQGEAARPPTHTPESLSCSRGARARSCPAVSDAAQPGAKSTKQGQFFSRTSVLLRMMPLTRMTLSQGKTVLLWISLLALISLAIFTYLVRDEKGTLMDSTSSQAFPKDSRRNENTSWMRSKTFPRKGGKTQERPVAVVKGTPAGSPSDSLLLCCRGEHSTEEPKEALPLSSWFHPSARAEVSTMSLWSAPIVWDGTFERDILNSHYKRQKVTVGLTVFAIGKYLDKYLKDFLVSANTYFMAGHNVIFYIMVDDLLKVPEVKLEPQRTLQLIWVKQHNRWQDISMMRMKTIGDLIERRIRFEVDFLFCMDVDQVFRSHYGVETLDTSVAQLHAWFYKAERSAFTYERRPESAAHIPYNEGDYYYHGAVFGGTPLQVLNLTRQCYQGILQDKEQDVEAIWHDESHLNKYFLLNKPTKLLSPEYCWDYKIGSVTDIHNVKLSWMPKEYSKVRDNV</sequence>
<keyword evidence="11 21" id="KW-0472">Membrane</keyword>
<dbReference type="Pfam" id="PF03414">
    <property type="entry name" value="Glyco_transf_6"/>
    <property type="match status" value="1"/>
</dbReference>
<comment type="similarity">
    <text evidence="3">Belongs to the glycosyltransferase 6 family.</text>
</comment>
<keyword evidence="4" id="KW-0328">Glycosyltransferase</keyword>
<name>A0A8C7E5V9_NAJNA</name>
<feature type="binding site" evidence="18">
    <location>
        <position position="407"/>
    </location>
    <ligand>
        <name>an alpha-L-fucosyl-(1-&gt;2)-beta-D-galactosyl derivative</name>
        <dbReference type="ChEBI" id="CHEBI:140327"/>
    </ligand>
</feature>
<reference evidence="22" key="1">
    <citation type="submission" date="2025-08" db="UniProtKB">
        <authorList>
            <consortium name="Ensembl"/>
        </authorList>
    </citation>
    <scope>IDENTIFICATION</scope>
</reference>
<dbReference type="Ensembl" id="ENSNNAT00000027138.1">
    <property type="protein sequence ID" value="ENSNNAP00000025889.1"/>
    <property type="gene ID" value="ENSNNAG00000016882.1"/>
</dbReference>
<accession>A0A8C7E5V9</accession>
<dbReference type="GO" id="GO:0031982">
    <property type="term" value="C:vesicle"/>
    <property type="evidence" value="ECO:0007669"/>
    <property type="project" value="TreeGrafter"/>
</dbReference>
<evidence type="ECO:0000256" key="18">
    <source>
        <dbReference type="PIRSR" id="PIRSR605076-2"/>
    </source>
</evidence>
<gene>
    <name evidence="22" type="primary">GLT6D1</name>
</gene>
<dbReference type="GO" id="GO:0005975">
    <property type="term" value="P:carbohydrate metabolic process"/>
    <property type="evidence" value="ECO:0007669"/>
    <property type="project" value="InterPro"/>
</dbReference>
<feature type="binding site" evidence="18">
    <location>
        <begin position="224"/>
        <end position="226"/>
    </location>
    <ligand>
        <name>UDP-N-acetyl-alpha-D-galactosamine</name>
        <dbReference type="ChEBI" id="CHEBI:67138"/>
    </ligand>
</feature>
<keyword evidence="23" id="KW-1185">Reference proteome</keyword>
<organism evidence="22 23">
    <name type="scientific">Naja naja</name>
    <name type="common">Indian cobra</name>
    <dbReference type="NCBI Taxonomy" id="35670"/>
    <lineage>
        <taxon>Eukaryota</taxon>
        <taxon>Metazoa</taxon>
        <taxon>Chordata</taxon>
        <taxon>Craniata</taxon>
        <taxon>Vertebrata</taxon>
        <taxon>Euteleostomi</taxon>
        <taxon>Lepidosauria</taxon>
        <taxon>Squamata</taxon>
        <taxon>Bifurcata</taxon>
        <taxon>Unidentata</taxon>
        <taxon>Episquamata</taxon>
        <taxon>Toxicofera</taxon>
        <taxon>Serpentes</taxon>
        <taxon>Colubroidea</taxon>
        <taxon>Elapidae</taxon>
        <taxon>Elapinae</taxon>
        <taxon>Naja</taxon>
    </lineage>
</organism>
<evidence type="ECO:0000256" key="3">
    <source>
        <dbReference type="ARBA" id="ARBA00010413"/>
    </source>
</evidence>
<feature type="binding site" evidence="19">
    <location>
        <position position="317"/>
    </location>
    <ligand>
        <name>Mn(2+)</name>
        <dbReference type="ChEBI" id="CHEBI:29035"/>
    </ligand>
</feature>
<feature type="region of interest" description="Disordered" evidence="20">
    <location>
        <begin position="1"/>
        <end position="29"/>
    </location>
</feature>
<dbReference type="CDD" id="cd02515">
    <property type="entry name" value="Glyco_transf_6"/>
    <property type="match status" value="1"/>
</dbReference>
<feature type="binding site" evidence="18">
    <location>
        <begin position="315"/>
        <end position="317"/>
    </location>
    <ligand>
        <name>UDP-N-acetyl-alpha-D-galactosamine</name>
        <dbReference type="ChEBI" id="CHEBI:67138"/>
    </ligand>
</feature>
<evidence type="ECO:0000256" key="7">
    <source>
        <dbReference type="ARBA" id="ARBA00022723"/>
    </source>
</evidence>
<dbReference type="InterPro" id="IPR029044">
    <property type="entry name" value="Nucleotide-diphossugar_trans"/>
</dbReference>
<evidence type="ECO:0000256" key="4">
    <source>
        <dbReference type="ARBA" id="ARBA00022676"/>
    </source>
</evidence>
<dbReference type="FunFam" id="3.90.550.10:FF:000022">
    <property type="entry name" value="Histo-blood group ABO system transferase"/>
    <property type="match status" value="1"/>
</dbReference>
<dbReference type="SUPFAM" id="SSF53448">
    <property type="entry name" value="Nucleotide-diphospho-sugar transferases"/>
    <property type="match status" value="1"/>
</dbReference>
<comment type="catalytic activity">
    <reaction evidence="16">
        <text>a beta-D-galactosyl-(1-&gt;4)-N-acetyl-beta-D-glucosaminyl derivative + UDP-alpha-D-galactose = an alpha-D-galactosyl-(1-&gt;3)-beta-D-galactosyl-(1-&gt;4)-N-acetyl-beta-D-glucosaminyl derivative + UDP + H(+)</text>
        <dbReference type="Rhea" id="RHEA:13013"/>
        <dbReference type="ChEBI" id="CHEBI:15378"/>
        <dbReference type="ChEBI" id="CHEBI:58223"/>
        <dbReference type="ChEBI" id="CHEBI:66914"/>
        <dbReference type="ChEBI" id="CHEBI:133507"/>
        <dbReference type="ChEBI" id="CHEBI:138024"/>
        <dbReference type="EC" id="2.4.1.87"/>
    </reaction>
</comment>
<comment type="subcellular location">
    <subcellularLocation>
        <location evidence="1">Golgi apparatus</location>
        <location evidence="1">Golgi stack membrane</location>
        <topology evidence="1">Single-pass type II membrane protein</topology>
    </subcellularLocation>
</comment>
<keyword evidence="6 21" id="KW-0812">Transmembrane</keyword>
<evidence type="ECO:0000256" key="6">
    <source>
        <dbReference type="ARBA" id="ARBA00022692"/>
    </source>
</evidence>
<evidence type="ECO:0000256" key="21">
    <source>
        <dbReference type="SAM" id="Phobius"/>
    </source>
</evidence>
<evidence type="ECO:0000313" key="23">
    <source>
        <dbReference type="Proteomes" id="UP000694559"/>
    </source>
</evidence>
<feature type="binding site" evidence="19">
    <location>
        <position position="315"/>
    </location>
    <ligand>
        <name>Mn(2+)</name>
        <dbReference type="ChEBI" id="CHEBI:29035"/>
    </ligand>
</feature>
<reference evidence="22" key="2">
    <citation type="submission" date="2025-09" db="UniProtKB">
        <authorList>
            <consortium name="Ensembl"/>
        </authorList>
    </citation>
    <scope>IDENTIFICATION</scope>
</reference>
<feature type="active site" description="Nucleophile" evidence="17">
    <location>
        <position position="407"/>
    </location>
</feature>
<dbReference type="GeneTree" id="ENSGT00950000182858"/>
<comment type="cofactor">
    <cofactor evidence="19">
        <name>Mn(2+)</name>
        <dbReference type="ChEBI" id="CHEBI:29035"/>
    </cofactor>
    <text evidence="19">Binds 1 Mn(2+) ion per subunit.</text>
</comment>
<dbReference type="EC" id="2.4.1.87" evidence="13"/>
<proteinExistence type="inferred from homology"/>
<evidence type="ECO:0000256" key="16">
    <source>
        <dbReference type="ARBA" id="ARBA00048429"/>
    </source>
</evidence>
<evidence type="ECO:0000256" key="15">
    <source>
        <dbReference type="ARBA" id="ARBA00042230"/>
    </source>
</evidence>
<evidence type="ECO:0000256" key="17">
    <source>
        <dbReference type="PIRSR" id="PIRSR605076-1"/>
    </source>
</evidence>
<dbReference type="Proteomes" id="UP000694559">
    <property type="component" value="Unplaced"/>
</dbReference>
<feature type="transmembrane region" description="Helical" evidence="21">
    <location>
        <begin position="76"/>
        <end position="95"/>
    </location>
</feature>
<keyword evidence="8" id="KW-0735">Signal-anchor</keyword>
<evidence type="ECO:0000256" key="11">
    <source>
        <dbReference type="ARBA" id="ARBA00023136"/>
    </source>
</evidence>
<dbReference type="PANTHER" id="PTHR10462:SF26">
    <property type="entry name" value="N-ACETYLLACTOSAMINIDE ALPHA-1,3-GALACTOSYLTRANSFERASE"/>
    <property type="match status" value="1"/>
</dbReference>
<dbReference type="InterPro" id="IPR005076">
    <property type="entry name" value="Glyco_trans_6"/>
</dbReference>
<dbReference type="GO" id="GO:0046872">
    <property type="term" value="F:metal ion binding"/>
    <property type="evidence" value="ECO:0007669"/>
    <property type="project" value="UniProtKB-KW"/>
</dbReference>
<evidence type="ECO:0000256" key="9">
    <source>
        <dbReference type="ARBA" id="ARBA00022989"/>
    </source>
</evidence>
<feature type="binding site" evidence="18">
    <location>
        <position position="430"/>
    </location>
    <ligand>
        <name>an alpha-L-fucosyl-(1-&gt;2)-beta-D-galactosyl derivative</name>
        <dbReference type="ChEBI" id="CHEBI:140327"/>
    </ligand>
</feature>
<dbReference type="GO" id="GO:0032580">
    <property type="term" value="C:Golgi cisterna membrane"/>
    <property type="evidence" value="ECO:0007669"/>
    <property type="project" value="UniProtKB-SubCell"/>
</dbReference>
<feature type="binding site" evidence="18">
    <location>
        <position position="337"/>
    </location>
    <ligand>
        <name>an alpha-L-fucosyl-(1-&gt;2)-beta-D-galactosyl derivative</name>
        <dbReference type="ChEBI" id="CHEBI:140327"/>
    </ligand>
</feature>
<evidence type="ECO:0000256" key="2">
    <source>
        <dbReference type="ARBA" id="ARBA00004922"/>
    </source>
</evidence>
<dbReference type="GO" id="GO:0047276">
    <property type="term" value="F:N-acetyllactosaminide 3-alpha-galactosyltransferase activity"/>
    <property type="evidence" value="ECO:0007669"/>
    <property type="project" value="UniProtKB-EC"/>
</dbReference>
<evidence type="ECO:0000313" key="22">
    <source>
        <dbReference type="Ensembl" id="ENSNNAP00000025889.1"/>
    </source>
</evidence>